<feature type="domain" description="N-acetyltransferase" evidence="3">
    <location>
        <begin position="1"/>
        <end position="148"/>
    </location>
</feature>
<evidence type="ECO:0000256" key="2">
    <source>
        <dbReference type="ARBA" id="ARBA00023315"/>
    </source>
</evidence>
<organism evidence="4 5">
    <name type="scientific">Alistipes intestinihominis</name>
    <dbReference type="NCBI Taxonomy" id="3133172"/>
    <lineage>
        <taxon>Bacteria</taxon>
        <taxon>Pseudomonadati</taxon>
        <taxon>Bacteroidota</taxon>
        <taxon>Bacteroidia</taxon>
        <taxon>Bacteroidales</taxon>
        <taxon>Rikenellaceae</taxon>
        <taxon>Alistipes</taxon>
    </lineage>
</organism>
<dbReference type="InterPro" id="IPR050832">
    <property type="entry name" value="Bact_Acetyltransf"/>
</dbReference>
<dbReference type="EMBL" id="JBBMFL010000003">
    <property type="protein sequence ID" value="MEQ2544138.1"/>
    <property type="molecule type" value="Genomic_DNA"/>
</dbReference>
<dbReference type="RefSeq" id="WP_349093868.1">
    <property type="nucleotide sequence ID" value="NZ_JBBMFL010000003.1"/>
</dbReference>
<evidence type="ECO:0000259" key="3">
    <source>
        <dbReference type="PROSITE" id="PS51186"/>
    </source>
</evidence>
<dbReference type="PANTHER" id="PTHR43877">
    <property type="entry name" value="AMINOALKYLPHOSPHONATE N-ACETYLTRANSFERASE-RELATED-RELATED"/>
    <property type="match status" value="1"/>
</dbReference>
<evidence type="ECO:0000313" key="5">
    <source>
        <dbReference type="Proteomes" id="UP001460202"/>
    </source>
</evidence>
<comment type="caution">
    <text evidence="4">The sequence shown here is derived from an EMBL/GenBank/DDBJ whole genome shotgun (WGS) entry which is preliminary data.</text>
</comment>
<dbReference type="SUPFAM" id="SSF55729">
    <property type="entry name" value="Acyl-CoA N-acyltransferases (Nat)"/>
    <property type="match status" value="1"/>
</dbReference>
<reference evidence="4 5" key="1">
    <citation type="submission" date="2024-03" db="EMBL/GenBank/DDBJ databases">
        <title>Human intestinal bacterial collection.</title>
        <authorList>
            <person name="Pauvert C."/>
            <person name="Hitch T.C.A."/>
            <person name="Clavel T."/>
        </authorList>
    </citation>
    <scope>NUCLEOTIDE SEQUENCE [LARGE SCALE GENOMIC DNA]</scope>
    <source>
        <strain evidence="4 5">CLA-KB-H122</strain>
    </source>
</reference>
<dbReference type="Gene3D" id="3.40.630.30">
    <property type="match status" value="1"/>
</dbReference>
<dbReference type="InterPro" id="IPR016181">
    <property type="entry name" value="Acyl_CoA_acyltransferase"/>
</dbReference>
<name>A0ABV1GUR4_9BACT</name>
<proteinExistence type="predicted"/>
<dbReference type="Pfam" id="PF00583">
    <property type="entry name" value="Acetyltransf_1"/>
    <property type="match status" value="1"/>
</dbReference>
<keyword evidence="2" id="KW-0012">Acyltransferase</keyword>
<dbReference type="InterPro" id="IPR000182">
    <property type="entry name" value="GNAT_dom"/>
</dbReference>
<evidence type="ECO:0000313" key="4">
    <source>
        <dbReference type="EMBL" id="MEQ2544138.1"/>
    </source>
</evidence>
<dbReference type="Proteomes" id="UP001460202">
    <property type="component" value="Unassembled WGS sequence"/>
</dbReference>
<accession>A0ABV1GUR4</accession>
<protein>
    <submittedName>
        <fullName evidence="4">GNAT family N-acetyltransferase</fullName>
    </submittedName>
</protein>
<sequence length="169" mass="18659">MEIRKTETPSRELLTLADEVEASVADYIGRGTCYAACDGDRIVGQYVLIHTRPFTAEIVNIAVAPDRQRQGITTALLAHAVETARRAGFRLLEIGTGDSGFGQIALYERCGFVRCGIDEDYFRKHSPVPIFENGVECRHMVRLRMELAGPDLPAGTKNVRKEPGPANKQ</sequence>
<gene>
    <name evidence="4" type="ORF">WMO46_04140</name>
</gene>
<dbReference type="CDD" id="cd04301">
    <property type="entry name" value="NAT_SF"/>
    <property type="match status" value="1"/>
</dbReference>
<dbReference type="PROSITE" id="PS51186">
    <property type="entry name" value="GNAT"/>
    <property type="match status" value="1"/>
</dbReference>
<evidence type="ECO:0000256" key="1">
    <source>
        <dbReference type="ARBA" id="ARBA00022679"/>
    </source>
</evidence>
<keyword evidence="5" id="KW-1185">Reference proteome</keyword>
<keyword evidence="1" id="KW-0808">Transferase</keyword>